<feature type="region of interest" description="Disordered" evidence="2">
    <location>
        <begin position="231"/>
        <end position="324"/>
    </location>
</feature>
<feature type="region of interest" description="Disordered" evidence="2">
    <location>
        <begin position="654"/>
        <end position="712"/>
    </location>
</feature>
<accession>A0A388KY64</accession>
<feature type="compositionally biased region" description="Polar residues" evidence="2">
    <location>
        <begin position="513"/>
        <end position="529"/>
    </location>
</feature>
<evidence type="ECO:0000313" key="4">
    <source>
        <dbReference type="Proteomes" id="UP000265515"/>
    </source>
</evidence>
<dbReference type="Proteomes" id="UP000265515">
    <property type="component" value="Unassembled WGS sequence"/>
</dbReference>
<dbReference type="AlphaFoldDB" id="A0A388KY64"/>
<evidence type="ECO:0000313" key="3">
    <source>
        <dbReference type="EMBL" id="GBG74995.1"/>
    </source>
</evidence>
<keyword evidence="1" id="KW-0175">Coiled coil</keyword>
<evidence type="ECO:0000256" key="2">
    <source>
        <dbReference type="SAM" id="MobiDB-lite"/>
    </source>
</evidence>
<name>A0A388KY64_CHABU</name>
<feature type="coiled-coil region" evidence="1">
    <location>
        <begin position="72"/>
        <end position="117"/>
    </location>
</feature>
<feature type="compositionally biased region" description="Polar residues" evidence="2">
    <location>
        <begin position="308"/>
        <end position="318"/>
    </location>
</feature>
<evidence type="ECO:0000256" key="1">
    <source>
        <dbReference type="SAM" id="Coils"/>
    </source>
</evidence>
<feature type="region of interest" description="Disordered" evidence="2">
    <location>
        <begin position="1"/>
        <end position="62"/>
    </location>
</feature>
<feature type="compositionally biased region" description="Basic and acidic residues" evidence="2">
    <location>
        <begin position="885"/>
        <end position="911"/>
    </location>
</feature>
<feature type="compositionally biased region" description="Basic and acidic residues" evidence="2">
    <location>
        <begin position="123"/>
        <end position="190"/>
    </location>
</feature>
<feature type="region of interest" description="Disordered" evidence="2">
    <location>
        <begin position="495"/>
        <end position="529"/>
    </location>
</feature>
<feature type="compositionally biased region" description="Basic and acidic residues" evidence="2">
    <location>
        <begin position="1"/>
        <end position="26"/>
    </location>
</feature>
<organism evidence="3 4">
    <name type="scientific">Chara braunii</name>
    <name type="common">Braun's stonewort</name>
    <dbReference type="NCBI Taxonomy" id="69332"/>
    <lineage>
        <taxon>Eukaryota</taxon>
        <taxon>Viridiplantae</taxon>
        <taxon>Streptophyta</taxon>
        <taxon>Charophyceae</taxon>
        <taxon>Charales</taxon>
        <taxon>Characeae</taxon>
        <taxon>Chara</taxon>
    </lineage>
</organism>
<proteinExistence type="predicted"/>
<feature type="compositionally biased region" description="Polar residues" evidence="2">
    <location>
        <begin position="565"/>
        <end position="577"/>
    </location>
</feature>
<sequence>MDESKSRLQDLHDASKEEFRVTKDMAEEASASQSASSREKGRLTESQRSADRERSERAHMLAKRESKFLLKLKEVEGERQRATERVEREMAEARTAIMQATLRAKEMEAKEAAIEARISSLGKRERAFQPEEHDTMGQRSKMIMEGESKEPGIQRVISRDQRNDLADNQSRDQRNDLADKHTDGSSRRESASSASRRFQPGMSVHGLPWENNKGLTTWSFDEASKRASDYLSVPKYEVVKEGIKEEREKRAVSGQWKEKDESYRAQQQRGESQRSSNRRGWTEVGSSVESWEMTLPRKAPKSEEGGSPRSSGVFQQLESQEKVDSDPVALNKLVELQTTSRASRARLERTTRVLSSLPISAPESARVMQALESLRSRLDSLDAIEAEMMKAASQNQDGGGSIPGCGNNKGLKSGIEEQQRARAAWEEDMQCELEAMSSLQVSAAGSPYTPTRFSATSTVLPPLQIQTHQEQHMFHAQTGSPSIEGFTAVKPDKCREGGSLESPVPRHPPRVAASNTAAAGLNSETGSSSEGYVIDWNSGACEDISKPSRHNGFGVRSHRTDTSPREQQMNPYPQSPSDVRMSRHNMPAEVHHDRQLQSNHPRSGRMDSSDLGSLGRSASSPSATHSAGKADSFGSGASSLGRRKMVECCHHSLASAHSQRKQATGEQPKLATGETTQQLSTGAIGATAEGLSAATAKPSRFSPATQSDWFSPKGHDVNVPPASSTLKNVASLSGFLSSKTRYRQGTFSSSGEESLKSCSIPSLDQLQRPYMNGSQKTALASEFPGSWTPLTRLGTDLRSSRKTTEDDDDVSLTLNNRDIRWFLSEEKGNIAAEETSEGRKKRGAMRSHDRGAGHLISKESTCGSGKEGVGTQSSESRFSKGGGGRQEKDTASRQERYSCSARSDRDGRPGKDAAFTSSSGKEENKHSWKQPGMTGAKHVALASGEYQLELVAKLRERHSALVLQIQCSSHCCCCCCCCWGEAEHCCWLSSAVDDTTLADVVAASCVSVDRTVVPSTVAVAAGVAGLAGLAAQPAHAVELVTSRPAVPARAAYALDSAPVGDAGLAPHPAHAVELVTGQPAVPARLHMFLIVPWLVLLNRGRAPLNGPLL</sequence>
<feature type="region of interest" description="Disordered" evidence="2">
    <location>
        <begin position="123"/>
        <end position="214"/>
    </location>
</feature>
<feature type="compositionally biased region" description="Polar residues" evidence="2">
    <location>
        <begin position="655"/>
        <end position="665"/>
    </location>
</feature>
<gene>
    <name evidence="3" type="ORF">CBR_g19508</name>
</gene>
<protein>
    <submittedName>
        <fullName evidence="3">Uncharacterized protein</fullName>
    </submittedName>
</protein>
<feature type="region of interest" description="Disordered" evidence="2">
    <location>
        <begin position="832"/>
        <end position="934"/>
    </location>
</feature>
<dbReference type="Gramene" id="GBG74995">
    <property type="protein sequence ID" value="GBG74995"/>
    <property type="gene ID" value="CBR_g19508"/>
</dbReference>
<keyword evidence="4" id="KW-1185">Reference proteome</keyword>
<comment type="caution">
    <text evidence="3">The sequence shown here is derived from an EMBL/GenBank/DDBJ whole genome shotgun (WGS) entry which is preliminary data.</text>
</comment>
<feature type="compositionally biased region" description="Polar residues" evidence="2">
    <location>
        <begin position="264"/>
        <end position="289"/>
    </location>
</feature>
<feature type="region of interest" description="Disordered" evidence="2">
    <location>
        <begin position="543"/>
        <end position="638"/>
    </location>
</feature>
<feature type="compositionally biased region" description="Basic and acidic residues" evidence="2">
    <location>
        <begin position="37"/>
        <end position="62"/>
    </location>
</feature>
<feature type="compositionally biased region" description="Basic and acidic residues" evidence="2">
    <location>
        <begin position="237"/>
        <end position="263"/>
    </location>
</feature>
<dbReference type="EMBL" id="BFEA01000215">
    <property type="protein sequence ID" value="GBG74995.1"/>
    <property type="molecule type" value="Genomic_DNA"/>
</dbReference>
<feature type="compositionally biased region" description="Polar residues" evidence="2">
    <location>
        <begin position="616"/>
        <end position="625"/>
    </location>
</feature>
<reference evidence="3 4" key="1">
    <citation type="journal article" date="2018" name="Cell">
        <title>The Chara Genome: Secondary Complexity and Implications for Plant Terrestrialization.</title>
        <authorList>
            <person name="Nishiyama T."/>
            <person name="Sakayama H."/>
            <person name="Vries J.D."/>
            <person name="Buschmann H."/>
            <person name="Saint-Marcoux D."/>
            <person name="Ullrich K.K."/>
            <person name="Haas F.B."/>
            <person name="Vanderstraeten L."/>
            <person name="Becker D."/>
            <person name="Lang D."/>
            <person name="Vosolsobe S."/>
            <person name="Rombauts S."/>
            <person name="Wilhelmsson P.K.I."/>
            <person name="Janitza P."/>
            <person name="Kern R."/>
            <person name="Heyl A."/>
            <person name="Rumpler F."/>
            <person name="Villalobos L.I.A.C."/>
            <person name="Clay J.M."/>
            <person name="Skokan R."/>
            <person name="Toyoda A."/>
            <person name="Suzuki Y."/>
            <person name="Kagoshima H."/>
            <person name="Schijlen E."/>
            <person name="Tajeshwar N."/>
            <person name="Catarino B."/>
            <person name="Hetherington A.J."/>
            <person name="Saltykova A."/>
            <person name="Bonnot C."/>
            <person name="Breuninger H."/>
            <person name="Symeonidi A."/>
            <person name="Radhakrishnan G.V."/>
            <person name="Van Nieuwerburgh F."/>
            <person name="Deforce D."/>
            <person name="Chang C."/>
            <person name="Karol K.G."/>
            <person name="Hedrich R."/>
            <person name="Ulvskov P."/>
            <person name="Glockner G."/>
            <person name="Delwiche C.F."/>
            <person name="Petrasek J."/>
            <person name="Van de Peer Y."/>
            <person name="Friml J."/>
            <person name="Beilby M."/>
            <person name="Dolan L."/>
            <person name="Kohara Y."/>
            <person name="Sugano S."/>
            <person name="Fujiyama A."/>
            <person name="Delaux P.-M."/>
            <person name="Quint M."/>
            <person name="TheiBen G."/>
            <person name="Hagemann M."/>
            <person name="Harholt J."/>
            <person name="Dunand C."/>
            <person name="Zachgo S."/>
            <person name="Langdale J."/>
            <person name="Maumus F."/>
            <person name="Straeten D.V.D."/>
            <person name="Gould S.B."/>
            <person name="Rensing S.A."/>
        </authorList>
    </citation>
    <scope>NUCLEOTIDE SEQUENCE [LARGE SCALE GENOMIC DNA]</scope>
    <source>
        <strain evidence="3 4">S276</strain>
    </source>
</reference>